<feature type="compositionally biased region" description="Basic and acidic residues" evidence="1">
    <location>
        <begin position="13"/>
        <end position="22"/>
    </location>
</feature>
<dbReference type="PANTHER" id="PTHR28333:SF2">
    <property type="entry name" value="FMR1-INTERACTING PROTEIN NUFIP2"/>
    <property type="match status" value="1"/>
</dbReference>
<dbReference type="RefSeq" id="XP_030648436.1">
    <property type="nucleotide sequence ID" value="XM_030792576.1"/>
</dbReference>
<feature type="compositionally biased region" description="Polar residues" evidence="1">
    <location>
        <begin position="215"/>
        <end position="236"/>
    </location>
</feature>
<sequence>MEEQPSYRATEIVYHRHGDEKSSCQPKGSLNNVHCHRGFQHQETQTTKTGNGKINCASVEGERALSENDSVGMPCSPESNGSSNLLNTNLKLKTTDEVTTNHFKVGDSGHFSHHTNSMDGKHGKTSDAKHHEVKALDKKEPMLSFNGVVPLSPSHVTNGYSTKAAADNDGSGSESGYMTPKRRKARRSSTRIIENKEKEKSVQRGNPAFSKQEFDSSSQLEATGKVATSQSNSTRTCLKEEGGRTGVRRTGTPEASPAGEAQRKNSDGKASSAVVKKTDEKLSKAKFASSVTSKEDTWTLFKPPPVFPVDNSSAKIVPKISYASKVKENLNKTAQAIAEAPTPPPQVSVRVTHVPMSAVKTITSISLTNGPVSGDGTICLSGGTFFNSAASRATSGSPKAGGENVASVTDNNSSSSAKPTVPEPGKSSVSVYPLNMQPELSSAHQEDSFAPQTNQKTLGDIFQNQWGLSFIIEPNAGPDGAVGRPTVEIDMAEVTFQGDSGDPVILTQTSPDISPSLPPPSVNQSQKRTISPSSESSKARRPSDPAGETVPQSSGQGEQKGDGGNPAASETVSCNDLGADASSPPPADSGRGPCKAQVRSGARERAGSWGSFDLRAAVLYHAKEFENVFALQKRDPKRVVFYDASMDSLDQ</sequence>
<protein>
    <submittedName>
        <fullName evidence="3">Nuclear fragile X mental retardation-interacting protein 2-like</fullName>
    </submittedName>
</protein>
<dbReference type="Proteomes" id="UP000504632">
    <property type="component" value="Chromosome 15"/>
</dbReference>
<keyword evidence="2" id="KW-1185">Reference proteome</keyword>
<evidence type="ECO:0000313" key="3">
    <source>
        <dbReference type="RefSeq" id="XP_030648436.1"/>
    </source>
</evidence>
<feature type="compositionally biased region" description="Basic and acidic residues" evidence="1">
    <location>
        <begin position="119"/>
        <end position="141"/>
    </location>
</feature>
<feature type="region of interest" description="Disordered" evidence="1">
    <location>
        <begin position="159"/>
        <end position="277"/>
    </location>
</feature>
<feature type="region of interest" description="Disordered" evidence="1">
    <location>
        <begin position="104"/>
        <end position="141"/>
    </location>
</feature>
<feature type="compositionally biased region" description="Basic residues" evidence="1">
    <location>
        <begin position="180"/>
        <end position="189"/>
    </location>
</feature>
<dbReference type="GO" id="GO:0005654">
    <property type="term" value="C:nucleoplasm"/>
    <property type="evidence" value="ECO:0007669"/>
    <property type="project" value="TreeGrafter"/>
</dbReference>
<feature type="region of interest" description="Disordered" evidence="1">
    <location>
        <begin position="391"/>
        <end position="431"/>
    </location>
</feature>
<dbReference type="InterPro" id="IPR032747">
    <property type="entry name" value="NUFIP2"/>
</dbReference>
<evidence type="ECO:0000313" key="2">
    <source>
        <dbReference type="Proteomes" id="UP000504632"/>
    </source>
</evidence>
<dbReference type="Pfam" id="PF15293">
    <property type="entry name" value="NUFIP2"/>
    <property type="match status" value="1"/>
</dbReference>
<dbReference type="AlphaFoldDB" id="A0A6J2WW36"/>
<name>A0A6J2WW36_CHACN</name>
<feature type="compositionally biased region" description="Basic and acidic residues" evidence="1">
    <location>
        <begin position="193"/>
        <end position="202"/>
    </location>
</feature>
<feature type="compositionally biased region" description="Polar residues" evidence="1">
    <location>
        <begin position="522"/>
        <end position="536"/>
    </location>
</feature>
<dbReference type="InParanoid" id="A0A6J2WW36"/>
<dbReference type="GO" id="GO:0003723">
    <property type="term" value="F:RNA binding"/>
    <property type="evidence" value="ECO:0007669"/>
    <property type="project" value="InterPro"/>
</dbReference>
<organism evidence="2 3">
    <name type="scientific">Chanos chanos</name>
    <name type="common">Milkfish</name>
    <name type="synonym">Mugil chanos</name>
    <dbReference type="NCBI Taxonomy" id="29144"/>
    <lineage>
        <taxon>Eukaryota</taxon>
        <taxon>Metazoa</taxon>
        <taxon>Chordata</taxon>
        <taxon>Craniata</taxon>
        <taxon>Vertebrata</taxon>
        <taxon>Euteleostomi</taxon>
        <taxon>Actinopterygii</taxon>
        <taxon>Neopterygii</taxon>
        <taxon>Teleostei</taxon>
        <taxon>Ostariophysi</taxon>
        <taxon>Gonorynchiformes</taxon>
        <taxon>Chanidae</taxon>
        <taxon>Chanos</taxon>
    </lineage>
</organism>
<dbReference type="PANTHER" id="PTHR28333">
    <property type="entry name" value="NUCLEAR FRAGILE X MENTAL RETARDATION-INTERACTING PROTEIN 2"/>
    <property type="match status" value="1"/>
</dbReference>
<feature type="compositionally biased region" description="Polar residues" evidence="1">
    <location>
        <begin position="406"/>
        <end position="418"/>
    </location>
</feature>
<feature type="region of interest" description="Disordered" evidence="1">
    <location>
        <begin position="65"/>
        <end position="86"/>
    </location>
</feature>
<proteinExistence type="predicted"/>
<feature type="region of interest" description="Disordered" evidence="1">
    <location>
        <begin position="496"/>
        <end position="607"/>
    </location>
</feature>
<dbReference type="OrthoDB" id="8849279at2759"/>
<gene>
    <name evidence="3" type="primary">LOC115828551</name>
</gene>
<dbReference type="GeneID" id="115828551"/>
<evidence type="ECO:0000256" key="1">
    <source>
        <dbReference type="SAM" id="MobiDB-lite"/>
    </source>
</evidence>
<reference evidence="3" key="1">
    <citation type="submission" date="2025-08" db="UniProtKB">
        <authorList>
            <consortium name="RefSeq"/>
        </authorList>
    </citation>
    <scope>IDENTIFICATION</scope>
</reference>
<dbReference type="GO" id="GO:0010494">
    <property type="term" value="C:cytoplasmic stress granule"/>
    <property type="evidence" value="ECO:0007669"/>
    <property type="project" value="TreeGrafter"/>
</dbReference>
<accession>A0A6J2WW36</accession>
<feature type="region of interest" description="Disordered" evidence="1">
    <location>
        <begin position="1"/>
        <end position="28"/>
    </location>
</feature>